<dbReference type="InterPro" id="IPR031355">
    <property type="entry name" value="YBL010C/LAA2-like"/>
</dbReference>
<evidence type="ECO:0000313" key="3">
    <source>
        <dbReference type="Proteomes" id="UP000249402"/>
    </source>
</evidence>
<feature type="compositionally biased region" description="Basic and acidic residues" evidence="1">
    <location>
        <begin position="147"/>
        <end position="163"/>
    </location>
</feature>
<dbReference type="PANTHER" id="PTHR38698">
    <property type="entry name" value="EXPRESSED PROTEIN"/>
    <property type="match status" value="1"/>
</dbReference>
<dbReference type="GeneID" id="37224380"/>
<feature type="region of interest" description="Disordered" evidence="1">
    <location>
        <begin position="1"/>
        <end position="303"/>
    </location>
</feature>
<dbReference type="VEuPathDB" id="FungiDB:BO80DRAFT_425407"/>
<feature type="compositionally biased region" description="Acidic residues" evidence="1">
    <location>
        <begin position="249"/>
        <end position="280"/>
    </location>
</feature>
<feature type="compositionally biased region" description="Polar residues" evidence="1">
    <location>
        <begin position="105"/>
        <end position="119"/>
    </location>
</feature>
<feature type="compositionally biased region" description="Basic and acidic residues" evidence="1">
    <location>
        <begin position="15"/>
        <end position="27"/>
    </location>
</feature>
<feature type="compositionally biased region" description="Polar residues" evidence="1">
    <location>
        <begin position="218"/>
        <end position="230"/>
    </location>
</feature>
<name>A0A395GZS5_9EURO</name>
<feature type="compositionally biased region" description="Low complexity" evidence="1">
    <location>
        <begin position="442"/>
        <end position="456"/>
    </location>
</feature>
<protein>
    <submittedName>
        <fullName evidence="2">Uncharacterized protein</fullName>
    </submittedName>
</protein>
<dbReference type="OrthoDB" id="5378975at2759"/>
<dbReference type="Proteomes" id="UP000249402">
    <property type="component" value="Unassembled WGS sequence"/>
</dbReference>
<keyword evidence="3" id="KW-1185">Reference proteome</keyword>
<feature type="compositionally biased region" description="Basic and acidic residues" evidence="1">
    <location>
        <begin position="65"/>
        <end position="75"/>
    </location>
</feature>
<gene>
    <name evidence="2" type="ORF">BO80DRAFT_425407</name>
</gene>
<feature type="region of interest" description="Disordered" evidence="1">
    <location>
        <begin position="411"/>
        <end position="472"/>
    </location>
</feature>
<evidence type="ECO:0000256" key="1">
    <source>
        <dbReference type="SAM" id="MobiDB-lite"/>
    </source>
</evidence>
<dbReference type="STRING" id="1448316.A0A395GZS5"/>
<proteinExistence type="predicted"/>
<dbReference type="EMBL" id="KZ824439">
    <property type="protein sequence ID" value="RAL00589.1"/>
    <property type="molecule type" value="Genomic_DNA"/>
</dbReference>
<reference evidence="2 3" key="1">
    <citation type="submission" date="2018-02" db="EMBL/GenBank/DDBJ databases">
        <title>The genomes of Aspergillus section Nigri reveals drivers in fungal speciation.</title>
        <authorList>
            <consortium name="DOE Joint Genome Institute"/>
            <person name="Vesth T.C."/>
            <person name="Nybo J."/>
            <person name="Theobald S."/>
            <person name="Brandl J."/>
            <person name="Frisvad J.C."/>
            <person name="Nielsen K.F."/>
            <person name="Lyhne E.K."/>
            <person name="Kogle M.E."/>
            <person name="Kuo A."/>
            <person name="Riley R."/>
            <person name="Clum A."/>
            <person name="Nolan M."/>
            <person name="Lipzen A."/>
            <person name="Salamov A."/>
            <person name="Henrissat B."/>
            <person name="Wiebenga A."/>
            <person name="De vries R.P."/>
            <person name="Grigoriev I.V."/>
            <person name="Mortensen U.H."/>
            <person name="Andersen M.R."/>
            <person name="Baker S.E."/>
        </authorList>
    </citation>
    <scope>NUCLEOTIDE SEQUENCE [LARGE SCALE GENOMIC DNA]</scope>
    <source>
        <strain evidence="2 3">CBS 121593</strain>
    </source>
</reference>
<organism evidence="2 3">
    <name type="scientific">Aspergillus ibericus CBS 121593</name>
    <dbReference type="NCBI Taxonomy" id="1448316"/>
    <lineage>
        <taxon>Eukaryota</taxon>
        <taxon>Fungi</taxon>
        <taxon>Dikarya</taxon>
        <taxon>Ascomycota</taxon>
        <taxon>Pezizomycotina</taxon>
        <taxon>Eurotiomycetes</taxon>
        <taxon>Eurotiomycetidae</taxon>
        <taxon>Eurotiales</taxon>
        <taxon>Aspergillaceae</taxon>
        <taxon>Aspergillus</taxon>
        <taxon>Aspergillus subgen. Circumdati</taxon>
    </lineage>
</organism>
<feature type="compositionally biased region" description="Basic and acidic residues" evidence="1">
    <location>
        <begin position="126"/>
        <end position="137"/>
    </location>
</feature>
<sequence length="545" mass="59208">MSERLSRPSSPYLEPPRKSVELEDPGARDSATNSDDDHFSDASEGQPHLESHPPSARASPIPLTRVEKVDEEPSHGEVPGTAAYEIRDQDAVPDQIEIIPDGSRSRSASATGQRPVTPNSPIPRTVVEKVDLDEPSHGEVPGTPAYELRKADAVPDVVRKASESADSSPISGFVEDSAADVPVPETLLSRVNSNEDDTEEAGPLAHRPKPGDPEPDQTETVPETPDSPTSHRSHTRGESSVTGAADDTAGADEFDDFDNFAEEQEDDDFGDFDDFDDDFQEPMTEAVEAEPADFQPSQPPTPPSVPPLLDLDAISSFTDLNTTLSDSLDRLFPSTKDTTTLQPLDPIPNPTAIFSTERSLSLWSQLVAPPPLQPQNWVKSRIRRLFLVSLGVPVDLDEILPASKQKKLILPSVNLDDTRPSSAPPTAHSRSQSLAAKRDSTQSGPGSPGPQQQSRTRTSRRREPSPPPELDLSAVHRLCATTDAALDGLKDGELRGHVQELETVTLRASSVLEYWLKRLDGLVSEKEAFEGVIENLVSHARRVRK</sequence>
<dbReference type="PANTHER" id="PTHR38698:SF1">
    <property type="entry name" value="FUNGAL PROTEIN"/>
    <property type="match status" value="1"/>
</dbReference>
<feature type="compositionally biased region" description="Basic and acidic residues" evidence="1">
    <location>
        <begin position="35"/>
        <end position="51"/>
    </location>
</feature>
<dbReference type="AlphaFoldDB" id="A0A395GZS5"/>
<accession>A0A395GZS5</accession>
<dbReference type="RefSeq" id="XP_025574916.1">
    <property type="nucleotide sequence ID" value="XM_025719515.1"/>
</dbReference>
<evidence type="ECO:0000313" key="2">
    <source>
        <dbReference type="EMBL" id="RAL00589.1"/>
    </source>
</evidence>
<dbReference type="Pfam" id="PF17104">
    <property type="entry name" value="YBL010C_LAA2"/>
    <property type="match status" value="1"/>
</dbReference>